<protein>
    <submittedName>
        <fullName evidence="2">Uncharacterized protein</fullName>
    </submittedName>
</protein>
<proteinExistence type="predicted"/>
<keyword evidence="3" id="KW-1185">Reference proteome</keyword>
<evidence type="ECO:0000256" key="1">
    <source>
        <dbReference type="SAM" id="SignalP"/>
    </source>
</evidence>
<feature type="signal peptide" evidence="1">
    <location>
        <begin position="1"/>
        <end position="21"/>
    </location>
</feature>
<evidence type="ECO:0000313" key="2">
    <source>
        <dbReference type="EMBL" id="KAK7020461.1"/>
    </source>
</evidence>
<organism evidence="2 3">
    <name type="scientific">Favolaschia claudopus</name>
    <dbReference type="NCBI Taxonomy" id="2862362"/>
    <lineage>
        <taxon>Eukaryota</taxon>
        <taxon>Fungi</taxon>
        <taxon>Dikarya</taxon>
        <taxon>Basidiomycota</taxon>
        <taxon>Agaricomycotina</taxon>
        <taxon>Agaricomycetes</taxon>
        <taxon>Agaricomycetidae</taxon>
        <taxon>Agaricales</taxon>
        <taxon>Marasmiineae</taxon>
        <taxon>Mycenaceae</taxon>
        <taxon>Favolaschia</taxon>
    </lineage>
</organism>
<reference evidence="2 3" key="1">
    <citation type="journal article" date="2024" name="J Genomics">
        <title>Draft genome sequencing and assembly of Favolaschia claudopus CIRM-BRFM 2984 isolated from oak limbs.</title>
        <authorList>
            <person name="Navarro D."/>
            <person name="Drula E."/>
            <person name="Chaduli D."/>
            <person name="Cazenave R."/>
            <person name="Ahrendt S."/>
            <person name="Wang J."/>
            <person name="Lipzen A."/>
            <person name="Daum C."/>
            <person name="Barry K."/>
            <person name="Grigoriev I.V."/>
            <person name="Favel A."/>
            <person name="Rosso M.N."/>
            <person name="Martin F."/>
        </authorList>
    </citation>
    <scope>NUCLEOTIDE SEQUENCE [LARGE SCALE GENOMIC DNA]</scope>
    <source>
        <strain evidence="2 3">CIRM-BRFM 2984</strain>
    </source>
</reference>
<comment type="caution">
    <text evidence="2">The sequence shown here is derived from an EMBL/GenBank/DDBJ whole genome shotgun (WGS) entry which is preliminary data.</text>
</comment>
<feature type="chain" id="PRO_5043519266" evidence="1">
    <location>
        <begin position="22"/>
        <end position="137"/>
    </location>
</feature>
<dbReference type="EMBL" id="JAWWNJ010000041">
    <property type="protein sequence ID" value="KAK7020461.1"/>
    <property type="molecule type" value="Genomic_DNA"/>
</dbReference>
<dbReference type="Proteomes" id="UP001362999">
    <property type="component" value="Unassembled WGS sequence"/>
</dbReference>
<name>A0AAW0B349_9AGAR</name>
<evidence type="ECO:0000313" key="3">
    <source>
        <dbReference type="Proteomes" id="UP001362999"/>
    </source>
</evidence>
<accession>A0AAW0B349</accession>
<sequence length="137" mass="14879">MLAGLLLVIFGFLGQNFFVASQTTNATCDAAHNWAFNSKKQSPCQVASALITVCTGSYEVVALPIDSHYAGPANVQDANPCWCNSVVYSLLAECGLCQDRTITMWSLWEINCPSVSDSSFHCLYPQDCTFPAGPIRM</sequence>
<keyword evidence="1" id="KW-0732">Signal</keyword>
<gene>
    <name evidence="2" type="ORF">R3P38DRAFT_1215062</name>
</gene>
<dbReference type="AlphaFoldDB" id="A0AAW0B349"/>